<reference evidence="5" key="1">
    <citation type="submission" date="2020-05" db="EMBL/GenBank/DDBJ databases">
        <authorList>
            <person name="Chiriac C."/>
            <person name="Salcher M."/>
            <person name="Ghai R."/>
            <person name="Kavagutti S V."/>
        </authorList>
    </citation>
    <scope>NUCLEOTIDE SEQUENCE</scope>
</reference>
<dbReference type="EMBL" id="LR798373">
    <property type="protein sequence ID" value="CAB5227374.1"/>
    <property type="molecule type" value="Genomic_DNA"/>
</dbReference>
<evidence type="ECO:0000313" key="6">
    <source>
        <dbReference type="EMBL" id="CAB5227374.1"/>
    </source>
</evidence>
<accession>A0A6J5SDF8</accession>
<evidence type="ECO:0000313" key="5">
    <source>
        <dbReference type="EMBL" id="CAB4211751.1"/>
    </source>
</evidence>
<dbReference type="EMBL" id="LR796520">
    <property type="protein sequence ID" value="CAB4149749.1"/>
    <property type="molecule type" value="Genomic_DNA"/>
</dbReference>
<evidence type="ECO:0000313" key="4">
    <source>
        <dbReference type="EMBL" id="CAB4197606.1"/>
    </source>
</evidence>
<sequence length="123" mass="13730">MKCTRTGSTLTFTFSDSTPSIYFNADDATVSRNDAMMHGFEQKIRDNAAIAKSADNGYNITESMRAAAIQQMVTHLTTSTDWNMRKSATVKENPVFRAIASKLGISYEEAMAKVQQQFLDEMK</sequence>
<dbReference type="EMBL" id="LR797378">
    <property type="protein sequence ID" value="CAB4211751.1"/>
    <property type="molecule type" value="Genomic_DNA"/>
</dbReference>
<organism evidence="5">
    <name type="scientific">uncultured Caudovirales phage</name>
    <dbReference type="NCBI Taxonomy" id="2100421"/>
    <lineage>
        <taxon>Viruses</taxon>
        <taxon>Duplodnaviria</taxon>
        <taxon>Heunggongvirae</taxon>
        <taxon>Uroviricota</taxon>
        <taxon>Caudoviricetes</taxon>
        <taxon>Peduoviridae</taxon>
        <taxon>Maltschvirus</taxon>
        <taxon>Maltschvirus maltsch</taxon>
    </lineage>
</organism>
<evidence type="ECO:0000313" key="1">
    <source>
        <dbReference type="EMBL" id="CAB4149749.1"/>
    </source>
</evidence>
<gene>
    <name evidence="3" type="ORF">UFOVP1079_18</name>
    <name evidence="4" type="ORF">UFOVP1320_22</name>
    <name evidence="5" type="ORF">UFOVP1431_33</name>
    <name evidence="6" type="ORF">UFOVP1527_34</name>
    <name evidence="1" type="ORF">UFOVP548_37</name>
    <name evidence="2" type="ORF">UFOVP904_37</name>
</gene>
<evidence type="ECO:0000313" key="3">
    <source>
        <dbReference type="EMBL" id="CAB4182396.1"/>
    </source>
</evidence>
<dbReference type="EMBL" id="LR796851">
    <property type="protein sequence ID" value="CAB4170086.1"/>
    <property type="molecule type" value="Genomic_DNA"/>
</dbReference>
<evidence type="ECO:0000313" key="2">
    <source>
        <dbReference type="EMBL" id="CAB4170086.1"/>
    </source>
</evidence>
<protein>
    <submittedName>
        <fullName evidence="5">Uncharacterized protein</fullName>
    </submittedName>
</protein>
<dbReference type="EMBL" id="LR797037">
    <property type="protein sequence ID" value="CAB4182396.1"/>
    <property type="molecule type" value="Genomic_DNA"/>
</dbReference>
<name>A0A6J5SDF8_9CAUD</name>
<proteinExistence type="predicted"/>
<dbReference type="EMBL" id="LR797269">
    <property type="protein sequence ID" value="CAB4197606.1"/>
    <property type="molecule type" value="Genomic_DNA"/>
</dbReference>